<dbReference type="RefSeq" id="WP_377151059.1">
    <property type="nucleotide sequence ID" value="NZ_JBHSAF010000003.1"/>
</dbReference>
<comment type="caution">
    <text evidence="2">The sequence shown here is derived from an EMBL/GenBank/DDBJ whole genome shotgun (WGS) entry which is preliminary data.</text>
</comment>
<dbReference type="Proteomes" id="UP001595692">
    <property type="component" value="Unassembled WGS sequence"/>
</dbReference>
<name>A0ABV8CL68_9GAMM</name>
<proteinExistence type="predicted"/>
<feature type="chain" id="PRO_5045848954" description="Lipocalin-like domain-containing protein" evidence="1">
    <location>
        <begin position="20"/>
        <end position="143"/>
    </location>
</feature>
<gene>
    <name evidence="2" type="ORF">ACFOSS_05180</name>
</gene>
<keyword evidence="3" id="KW-1185">Reference proteome</keyword>
<reference evidence="3" key="1">
    <citation type="journal article" date="2019" name="Int. J. Syst. Evol. Microbiol.">
        <title>The Global Catalogue of Microorganisms (GCM) 10K type strain sequencing project: providing services to taxonomists for standard genome sequencing and annotation.</title>
        <authorList>
            <consortium name="The Broad Institute Genomics Platform"/>
            <consortium name="The Broad Institute Genome Sequencing Center for Infectious Disease"/>
            <person name="Wu L."/>
            <person name="Ma J."/>
        </authorList>
    </citation>
    <scope>NUCLEOTIDE SEQUENCE [LARGE SCALE GENOMIC DNA]</scope>
    <source>
        <strain evidence="3">CCUG 54939</strain>
    </source>
</reference>
<organism evidence="2 3">
    <name type="scientific">Pseudaeromonas sharmana</name>
    <dbReference type="NCBI Taxonomy" id="328412"/>
    <lineage>
        <taxon>Bacteria</taxon>
        <taxon>Pseudomonadati</taxon>
        <taxon>Pseudomonadota</taxon>
        <taxon>Gammaproteobacteria</taxon>
        <taxon>Aeromonadales</taxon>
        <taxon>Aeromonadaceae</taxon>
        <taxon>Pseudaeromonas</taxon>
    </lineage>
</organism>
<evidence type="ECO:0000256" key="1">
    <source>
        <dbReference type="SAM" id="SignalP"/>
    </source>
</evidence>
<sequence length="143" mass="15564">MYRILPLLLALCTTGTAQAHHDKTASGGAVAPSLIGTWQLQKATHPGRPSGIGTRLKLFTDTHWTVIQPDPVSGQILFQHGGHYTFDGKVLQETVDFAGDATSALIGRTFSNPIHLSQDQMEQTDPNGVFTETWQRLEMPATP</sequence>
<evidence type="ECO:0000313" key="2">
    <source>
        <dbReference type="EMBL" id="MFC3912858.1"/>
    </source>
</evidence>
<protein>
    <recommendedName>
        <fullName evidence="4">Lipocalin-like domain-containing protein</fullName>
    </recommendedName>
</protein>
<keyword evidence="1" id="KW-0732">Signal</keyword>
<feature type="signal peptide" evidence="1">
    <location>
        <begin position="1"/>
        <end position="19"/>
    </location>
</feature>
<dbReference type="EMBL" id="JBHSAF010000003">
    <property type="protein sequence ID" value="MFC3912858.1"/>
    <property type="molecule type" value="Genomic_DNA"/>
</dbReference>
<accession>A0ABV8CL68</accession>
<evidence type="ECO:0000313" key="3">
    <source>
        <dbReference type="Proteomes" id="UP001595692"/>
    </source>
</evidence>
<evidence type="ECO:0008006" key="4">
    <source>
        <dbReference type="Google" id="ProtNLM"/>
    </source>
</evidence>